<evidence type="ECO:0000313" key="1">
    <source>
        <dbReference type="EMBL" id="TGY80964.1"/>
    </source>
</evidence>
<reference evidence="1" key="1">
    <citation type="submission" date="2019-04" db="EMBL/GenBank/DDBJ databases">
        <title>Microbes associate with the intestines of laboratory mice.</title>
        <authorList>
            <person name="Navarre W."/>
            <person name="Wong E."/>
            <person name="Huang K."/>
            <person name="Tropini C."/>
            <person name="Ng K."/>
            <person name="Yu B."/>
        </authorList>
    </citation>
    <scope>NUCLEOTIDE SEQUENCE</scope>
    <source>
        <strain evidence="1">NM04_E33</strain>
    </source>
</reference>
<protein>
    <submittedName>
        <fullName evidence="1">Uncharacterized protein</fullName>
    </submittedName>
</protein>
<dbReference type="EMBL" id="SRYB01000001">
    <property type="protein sequence ID" value="TGY80964.1"/>
    <property type="molecule type" value="Genomic_DNA"/>
</dbReference>
<dbReference type="Proteomes" id="UP000306319">
    <property type="component" value="Unassembled WGS sequence"/>
</dbReference>
<accession>A0AC61RKP0</accession>
<keyword evidence="2" id="KW-1185">Reference proteome</keyword>
<evidence type="ECO:0000313" key="2">
    <source>
        <dbReference type="Proteomes" id="UP000306319"/>
    </source>
</evidence>
<comment type="caution">
    <text evidence="1">The sequence shown here is derived from an EMBL/GenBank/DDBJ whole genome shotgun (WGS) entry which is preliminary data.</text>
</comment>
<proteinExistence type="predicted"/>
<gene>
    <name evidence="1" type="ORF">E5331_00865</name>
</gene>
<sequence length="93" mass="10706">MASTHFIIYQKTPADAGIVLDGFKCAYKGTKEEMAKIYRTCYDKAKSLIKMGEATDLKERMDEDGTIWFKFTHNGIVMKTFLCNRERAAWLLV</sequence>
<organism evidence="1 2">
    <name type="scientific">Lepagella muris</name>
    <dbReference type="NCBI Taxonomy" id="3032870"/>
    <lineage>
        <taxon>Bacteria</taxon>
        <taxon>Pseudomonadati</taxon>
        <taxon>Bacteroidota</taxon>
        <taxon>Bacteroidia</taxon>
        <taxon>Bacteroidales</taxon>
        <taxon>Muribaculaceae</taxon>
        <taxon>Lepagella</taxon>
    </lineage>
</organism>
<name>A0AC61RKP0_9BACT</name>